<evidence type="ECO:0000256" key="1">
    <source>
        <dbReference type="ARBA" id="ARBA00004871"/>
    </source>
</evidence>
<evidence type="ECO:0000313" key="6">
    <source>
        <dbReference type="Proteomes" id="UP001629156"/>
    </source>
</evidence>
<dbReference type="PANTHER" id="PTHR21089">
    <property type="entry name" value="SHIKIMATE DEHYDROGENASE"/>
    <property type="match status" value="1"/>
</dbReference>
<evidence type="ECO:0000313" key="5">
    <source>
        <dbReference type="EMBL" id="MFL9843689.1"/>
    </source>
</evidence>
<sequence length="250" mass="28330">MKPKKPKLYGLIGRNIHYSFSASYFKNKFEKLGLIHCTYQNFDIQNIEQLKQVLSGNKKIKGLNVTIPYKEDVIPLLNKLSKTAKTIGAVNTIAISKKGILKGYNTDHYGFRKSLKPLLKPHHKKALILGTGGASKAVAYALRRLKIEYDFVSRTATESIFSYSQLKSDIFEEYTIIINTTPLGTNPDTENCPPLDYSLFTPQHIAYDLVYNPQNTTFMQKAAQQGATVKNGYDMLVLQAEKAWRIWNSK</sequence>
<name>A0ABW8YTQ7_9FLAO</name>
<accession>A0ABW8YTQ7</accession>
<dbReference type="EMBL" id="JBELPZ010000003">
    <property type="protein sequence ID" value="MFL9843689.1"/>
    <property type="molecule type" value="Genomic_DNA"/>
</dbReference>
<dbReference type="PANTHER" id="PTHR21089:SF1">
    <property type="entry name" value="BIFUNCTIONAL 3-DEHYDROQUINATE DEHYDRATASE_SHIKIMATE DEHYDROGENASE, CHLOROPLASTIC"/>
    <property type="match status" value="1"/>
</dbReference>
<organism evidence="5 6">
    <name type="scientific">Flavobacterium rhizosphaerae</name>
    <dbReference type="NCBI Taxonomy" id="3163298"/>
    <lineage>
        <taxon>Bacteria</taxon>
        <taxon>Pseudomonadati</taxon>
        <taxon>Bacteroidota</taxon>
        <taxon>Flavobacteriia</taxon>
        <taxon>Flavobacteriales</taxon>
        <taxon>Flavobacteriaceae</taxon>
        <taxon>Flavobacterium</taxon>
    </lineage>
</organism>
<reference evidence="5 6" key="1">
    <citation type="submission" date="2024-06" db="EMBL/GenBank/DDBJ databases">
        <authorList>
            <person name="Kaempfer P."/>
            <person name="Viver T."/>
        </authorList>
    </citation>
    <scope>NUCLEOTIDE SEQUENCE [LARGE SCALE GENOMIC DNA]</scope>
    <source>
        <strain evidence="5 6">ST-119</strain>
    </source>
</reference>
<feature type="domain" description="Shikimate dehydrogenase substrate binding N-terminal" evidence="4">
    <location>
        <begin position="11"/>
        <end position="93"/>
    </location>
</feature>
<comment type="caution">
    <text evidence="5">The sequence shown here is derived from an EMBL/GenBank/DDBJ whole genome shotgun (WGS) entry which is preliminary data.</text>
</comment>
<dbReference type="InterPro" id="IPR022893">
    <property type="entry name" value="Shikimate_DH_fam"/>
</dbReference>
<dbReference type="Proteomes" id="UP001629156">
    <property type="component" value="Unassembled WGS sequence"/>
</dbReference>
<dbReference type="SUPFAM" id="SSF53223">
    <property type="entry name" value="Aminoacid dehydrogenase-like, N-terminal domain"/>
    <property type="match status" value="1"/>
</dbReference>
<gene>
    <name evidence="5" type="ORF">ABS766_04580</name>
</gene>
<dbReference type="Gene3D" id="3.40.50.720">
    <property type="entry name" value="NAD(P)-binding Rossmann-like Domain"/>
    <property type="match status" value="1"/>
</dbReference>
<dbReference type="InterPro" id="IPR046346">
    <property type="entry name" value="Aminoacid_DH-like_N_sf"/>
</dbReference>
<keyword evidence="6" id="KW-1185">Reference proteome</keyword>
<comment type="pathway">
    <text evidence="1">Metabolic intermediate biosynthesis; chorismate biosynthesis; chorismate from D-erythrose 4-phosphate and phosphoenolpyruvate: step 4/7.</text>
</comment>
<keyword evidence="2" id="KW-0560">Oxidoreductase</keyword>
<dbReference type="RefSeq" id="WP_408083944.1">
    <property type="nucleotide sequence ID" value="NZ_JBELPZ010000003.1"/>
</dbReference>
<dbReference type="Gene3D" id="3.40.50.10860">
    <property type="entry name" value="Leucine Dehydrogenase, chain A, domain 1"/>
    <property type="match status" value="1"/>
</dbReference>
<evidence type="ECO:0000256" key="3">
    <source>
        <dbReference type="ARBA" id="ARBA00023141"/>
    </source>
</evidence>
<evidence type="ECO:0000259" key="4">
    <source>
        <dbReference type="Pfam" id="PF08501"/>
    </source>
</evidence>
<dbReference type="InterPro" id="IPR013708">
    <property type="entry name" value="Shikimate_DH-bd_N"/>
</dbReference>
<dbReference type="CDD" id="cd01065">
    <property type="entry name" value="NAD_bind_Shikimate_DH"/>
    <property type="match status" value="1"/>
</dbReference>
<keyword evidence="3" id="KW-0057">Aromatic amino acid biosynthesis</keyword>
<evidence type="ECO:0000256" key="2">
    <source>
        <dbReference type="ARBA" id="ARBA00023002"/>
    </source>
</evidence>
<dbReference type="InterPro" id="IPR036291">
    <property type="entry name" value="NAD(P)-bd_dom_sf"/>
</dbReference>
<protein>
    <submittedName>
        <fullName evidence="5">Shikimate dehydrogenase</fullName>
    </submittedName>
</protein>
<dbReference type="SUPFAM" id="SSF51735">
    <property type="entry name" value="NAD(P)-binding Rossmann-fold domains"/>
    <property type="match status" value="1"/>
</dbReference>
<proteinExistence type="predicted"/>
<dbReference type="Pfam" id="PF08501">
    <property type="entry name" value="Shikimate_dh_N"/>
    <property type="match status" value="1"/>
</dbReference>
<keyword evidence="3" id="KW-0028">Amino-acid biosynthesis</keyword>